<evidence type="ECO:0000313" key="5">
    <source>
        <dbReference type="Proteomes" id="UP001597287"/>
    </source>
</evidence>
<dbReference type="RefSeq" id="WP_374621632.1">
    <property type="nucleotide sequence ID" value="NZ_JBHSIH010000001.1"/>
</dbReference>
<dbReference type="Pfam" id="PF03592">
    <property type="entry name" value="Terminase_2"/>
    <property type="match status" value="1"/>
</dbReference>
<dbReference type="PANTHER" id="PTHR41328">
    <property type="entry name" value="TERMINASE SMALL SUBUNIT-RELATED"/>
    <property type="match status" value="1"/>
</dbReference>
<gene>
    <name evidence="4" type="ORF">ACFSPV_04340</name>
</gene>
<keyword evidence="2" id="KW-0231">Viral genome packaging</keyword>
<dbReference type="PANTHER" id="PTHR41328:SF2">
    <property type="entry name" value="TERMINASE SMALL SUBUNIT"/>
    <property type="match status" value="1"/>
</dbReference>
<sequence>MKKQPARKTAKTTKAKDGAAPKKQHITTEDRHRAFAREYVALAFNATQAAIAAGYSAATAASQGARLLRDAKVQAYVKEFSQAAVERAEVKAEDVVRRLNDMLMADPRDLVEVYVSACRHCHGVAHEYQYTLAEYNAKREKWLDAGKAPQDFPELGGVGYDANKPPVPECPECFGAGRPRAILKDTRTMPRGALALFAGAKEGKYGLEINVHSQLDVAEKLMRYHGLYKRDNEQQGGGNGVGHFEVHFVEAPAREHDPRDGEAA</sequence>
<feature type="compositionally biased region" description="Basic and acidic residues" evidence="3">
    <location>
        <begin position="14"/>
        <end position="27"/>
    </location>
</feature>
<dbReference type="Gene3D" id="1.10.10.1400">
    <property type="entry name" value="Terminase, small subunit, N-terminal DNA-binding domain, HTH motif"/>
    <property type="match status" value="1"/>
</dbReference>
<feature type="compositionally biased region" description="Basic residues" evidence="3">
    <location>
        <begin position="1"/>
        <end position="13"/>
    </location>
</feature>
<name>A0ABW5EJ42_9BURK</name>
<feature type="region of interest" description="Disordered" evidence="3">
    <location>
        <begin position="1"/>
        <end position="27"/>
    </location>
</feature>
<evidence type="ECO:0000313" key="4">
    <source>
        <dbReference type="EMBL" id="MFD2317920.1"/>
    </source>
</evidence>
<comment type="caution">
    <text evidence="4">The sequence shown here is derived from an EMBL/GenBank/DDBJ whole genome shotgun (WGS) entry which is preliminary data.</text>
</comment>
<evidence type="ECO:0000256" key="2">
    <source>
        <dbReference type="ARBA" id="ARBA00023219"/>
    </source>
</evidence>
<proteinExistence type="predicted"/>
<accession>A0ABW5EJ42</accession>
<dbReference type="Proteomes" id="UP001597287">
    <property type="component" value="Unassembled WGS sequence"/>
</dbReference>
<keyword evidence="1" id="KW-1188">Viral release from host cell</keyword>
<organism evidence="4 5">
    <name type="scientific">Delftia deserti</name>
    <dbReference type="NCBI Taxonomy" id="1651218"/>
    <lineage>
        <taxon>Bacteria</taxon>
        <taxon>Pseudomonadati</taxon>
        <taxon>Pseudomonadota</taxon>
        <taxon>Betaproteobacteria</taxon>
        <taxon>Burkholderiales</taxon>
        <taxon>Comamonadaceae</taxon>
        <taxon>Delftia</taxon>
    </lineage>
</organism>
<dbReference type="InterPro" id="IPR038713">
    <property type="entry name" value="Terminase_Gp1_N_sf"/>
</dbReference>
<evidence type="ECO:0000256" key="3">
    <source>
        <dbReference type="SAM" id="MobiDB-lite"/>
    </source>
</evidence>
<reference evidence="5" key="1">
    <citation type="journal article" date="2019" name="Int. J. Syst. Evol. Microbiol.">
        <title>The Global Catalogue of Microorganisms (GCM) 10K type strain sequencing project: providing services to taxonomists for standard genome sequencing and annotation.</title>
        <authorList>
            <consortium name="The Broad Institute Genomics Platform"/>
            <consortium name="The Broad Institute Genome Sequencing Center for Infectious Disease"/>
            <person name="Wu L."/>
            <person name="Ma J."/>
        </authorList>
    </citation>
    <scope>NUCLEOTIDE SEQUENCE [LARGE SCALE GENOMIC DNA]</scope>
    <source>
        <strain evidence="5">CCUG 62793</strain>
    </source>
</reference>
<dbReference type="InterPro" id="IPR052404">
    <property type="entry name" value="SPP1-like_terminase"/>
</dbReference>
<keyword evidence="5" id="KW-1185">Reference proteome</keyword>
<evidence type="ECO:0000256" key="1">
    <source>
        <dbReference type="ARBA" id="ARBA00022612"/>
    </source>
</evidence>
<protein>
    <submittedName>
        <fullName evidence="4">Terminase small subunit</fullName>
    </submittedName>
</protein>
<dbReference type="EMBL" id="JBHUIG010000003">
    <property type="protein sequence ID" value="MFD2317920.1"/>
    <property type="molecule type" value="Genomic_DNA"/>
</dbReference>
<dbReference type="InterPro" id="IPR005335">
    <property type="entry name" value="Terminase_ssu"/>
</dbReference>